<keyword evidence="8 10" id="KW-0472">Membrane</keyword>
<accession>A0AAV9PTC4</accession>
<evidence type="ECO:0000256" key="2">
    <source>
        <dbReference type="ARBA" id="ARBA00004651"/>
    </source>
</evidence>
<gene>
    <name evidence="12" type="primary">PRM1</name>
    <name evidence="12" type="ORF">LTR25_010866</name>
</gene>
<comment type="caution">
    <text evidence="10">Lacks conserved residue(s) required for the propagation of feature annotation.</text>
</comment>
<keyword evidence="7 10" id="KW-1133">Transmembrane helix</keyword>
<feature type="region of interest" description="Disordered" evidence="11">
    <location>
        <begin position="60"/>
        <end position="85"/>
    </location>
</feature>
<evidence type="ECO:0000256" key="11">
    <source>
        <dbReference type="SAM" id="MobiDB-lite"/>
    </source>
</evidence>
<evidence type="ECO:0000256" key="10">
    <source>
        <dbReference type="RuleBase" id="RU366035"/>
    </source>
</evidence>
<comment type="subcellular location">
    <subcellularLocation>
        <location evidence="2 10">Cell membrane</location>
        <topology evidence="2 10">Multi-pass membrane protein</topology>
    </subcellularLocation>
</comment>
<feature type="transmembrane region" description="Helical" evidence="10">
    <location>
        <begin position="379"/>
        <end position="397"/>
    </location>
</feature>
<dbReference type="EMBL" id="JAXLQG010000032">
    <property type="protein sequence ID" value="KAK5527823.1"/>
    <property type="molecule type" value="Genomic_DNA"/>
</dbReference>
<comment type="similarity">
    <text evidence="3 10">Belongs to the PRM1 family.</text>
</comment>
<evidence type="ECO:0000256" key="9">
    <source>
        <dbReference type="ARBA" id="ARBA00023180"/>
    </source>
</evidence>
<evidence type="ECO:0000256" key="1">
    <source>
        <dbReference type="ARBA" id="ARBA00002512"/>
    </source>
</evidence>
<evidence type="ECO:0000256" key="4">
    <source>
        <dbReference type="ARBA" id="ARBA00022475"/>
    </source>
</evidence>
<feature type="transmembrane region" description="Helical" evidence="10">
    <location>
        <begin position="111"/>
        <end position="129"/>
    </location>
</feature>
<evidence type="ECO:0000313" key="13">
    <source>
        <dbReference type="Proteomes" id="UP001345827"/>
    </source>
</evidence>
<keyword evidence="6 10" id="KW-0184">Conjugation</keyword>
<keyword evidence="13" id="KW-1185">Reference proteome</keyword>
<comment type="function">
    <text evidence="1 10">Involved in cell fusion during mating by stabilizing the plasma membrane fusion event.</text>
</comment>
<proteinExistence type="inferred from homology"/>
<evidence type="ECO:0000313" key="12">
    <source>
        <dbReference type="EMBL" id="KAK5527823.1"/>
    </source>
</evidence>
<evidence type="ECO:0000256" key="5">
    <source>
        <dbReference type="ARBA" id="ARBA00022692"/>
    </source>
</evidence>
<feature type="compositionally biased region" description="Polar residues" evidence="11">
    <location>
        <begin position="76"/>
        <end position="85"/>
    </location>
</feature>
<dbReference type="PANTHER" id="PTHR31030">
    <property type="entry name" value="PLASMA MEMBRANE FUSION PROTEIN PRM1"/>
    <property type="match status" value="1"/>
</dbReference>
<dbReference type="InterPro" id="IPR026777">
    <property type="entry name" value="PRM1"/>
</dbReference>
<feature type="region of interest" description="Disordered" evidence="11">
    <location>
        <begin position="725"/>
        <end position="757"/>
    </location>
</feature>
<comment type="caution">
    <text evidence="12">The sequence shown here is derived from an EMBL/GenBank/DDBJ whole genome shotgun (WGS) entry which is preliminary data.</text>
</comment>
<organism evidence="12 13">
    <name type="scientific">Vermiconidia calcicola</name>
    <dbReference type="NCBI Taxonomy" id="1690605"/>
    <lineage>
        <taxon>Eukaryota</taxon>
        <taxon>Fungi</taxon>
        <taxon>Dikarya</taxon>
        <taxon>Ascomycota</taxon>
        <taxon>Pezizomycotina</taxon>
        <taxon>Dothideomycetes</taxon>
        <taxon>Dothideomycetidae</taxon>
        <taxon>Mycosphaerellales</taxon>
        <taxon>Extremaceae</taxon>
        <taxon>Vermiconidia</taxon>
    </lineage>
</organism>
<sequence>MSSLRHLHTSPETFQSCCDLRKRSVQDVAGASAVWSGGRQELRLNPVNFYAMPAPSALAAGPPPSMPAGSHEIQDYYSNQGPPRSLSHTAPSITPYLGLRARLSQIWLNRWTILLLLVLARTLIAIAGLDNNLGSARREALSACSDVESMGSTMASMPHYMSQGLNEMAATGVEKSVDGLMQMTTLSVTAVEEIVVFVIGMMTNTYLCLITLAVSGSLHTVVGTLQTAQTSLNSLTKNLGGDMSDTVGDFETAYNKFLDALKGFTAFGASVPTPPPLNLTQQVNTLEGLKLPGNLTADLQKLNNSIPTFAEVKNFTEGVIRLPFDEVKQLINESLGTYTFNRSLLPIPQKEQLTFCSDNDGINDFFDSLVDLIALAKKIAIGVLLVLAILAMIPMAWREIRRWRIMQERSQLVKANDRDSMDVVYVVSRPYTSSAGLKLSHRYESQRKKSLVRWVVAYATTDAALFVLALALTGLFACACQAILLRSMEKEVPNLTNQVSSFSDKVVAQLNNASEQWAIGTNAAIASVSDDINKDMLGWVNTTTTAVNDTLNAFVDKTTDVLNTTFGGTPLYDPIMEVLNCLLLLKIAGIQNGLTWVHENAHVDFPTLSNDTFSLGAVASLASTSNPDDSFLASPGDAASNKISSAVARVVDEVEDGIRTEALISTVLLLVWLSIVLIGIIRALTHWAGRDKVRGDGGPPAPNMDFRSDNQDRYAGFVDVPLADVNSRRPMSPAPEYTPSKETEVEMEDHQDAKLGYSGRRAYEQTQMTRIDSKRGSIWKGN</sequence>
<evidence type="ECO:0000256" key="8">
    <source>
        <dbReference type="ARBA" id="ARBA00023136"/>
    </source>
</evidence>
<evidence type="ECO:0000256" key="7">
    <source>
        <dbReference type="ARBA" id="ARBA00022989"/>
    </source>
</evidence>
<dbReference type="AlphaFoldDB" id="A0AAV9PTC4"/>
<name>A0AAV9PTC4_9PEZI</name>
<dbReference type="PANTHER" id="PTHR31030:SF1">
    <property type="entry name" value="PLASMA MEMBRANE FUSION PROTEIN PRM1"/>
    <property type="match status" value="1"/>
</dbReference>
<reference evidence="12 13" key="1">
    <citation type="submission" date="2023-06" db="EMBL/GenBank/DDBJ databases">
        <title>Black Yeasts Isolated from many extreme environments.</title>
        <authorList>
            <person name="Coleine C."/>
            <person name="Stajich J.E."/>
            <person name="Selbmann L."/>
        </authorList>
    </citation>
    <scope>NUCLEOTIDE SEQUENCE [LARGE SCALE GENOMIC DNA]</scope>
    <source>
        <strain evidence="12 13">CCFEE 5887</strain>
    </source>
</reference>
<evidence type="ECO:0000256" key="6">
    <source>
        <dbReference type="ARBA" id="ARBA00022971"/>
    </source>
</evidence>
<feature type="transmembrane region" description="Helical" evidence="10">
    <location>
        <begin position="662"/>
        <end position="684"/>
    </location>
</feature>
<feature type="compositionally biased region" description="Basic and acidic residues" evidence="11">
    <location>
        <begin position="739"/>
        <end position="753"/>
    </location>
</feature>
<dbReference type="GO" id="GO:0032220">
    <property type="term" value="P:plasma membrane fusion involved in cytogamy"/>
    <property type="evidence" value="ECO:0007669"/>
    <property type="project" value="TreeGrafter"/>
</dbReference>
<feature type="transmembrane region" description="Helical" evidence="10">
    <location>
        <begin position="451"/>
        <end position="477"/>
    </location>
</feature>
<dbReference type="GO" id="GO:0043332">
    <property type="term" value="C:mating projection tip"/>
    <property type="evidence" value="ECO:0007669"/>
    <property type="project" value="UniProtKB-UniRule"/>
</dbReference>
<keyword evidence="5 10" id="KW-0812">Transmembrane</keyword>
<evidence type="ECO:0000256" key="3">
    <source>
        <dbReference type="ARBA" id="ARBA00010780"/>
    </source>
</evidence>
<dbReference type="GO" id="GO:0005886">
    <property type="term" value="C:plasma membrane"/>
    <property type="evidence" value="ECO:0007669"/>
    <property type="project" value="UniProtKB-SubCell"/>
</dbReference>
<dbReference type="Proteomes" id="UP001345827">
    <property type="component" value="Unassembled WGS sequence"/>
</dbReference>
<keyword evidence="4 10" id="KW-1003">Cell membrane</keyword>
<keyword evidence="9" id="KW-0325">Glycoprotein</keyword>
<protein>
    <recommendedName>
        <fullName evidence="10">Plasma membrane fusion protein PRM1</fullName>
    </recommendedName>
</protein>